<keyword evidence="7" id="KW-0131">Cell cycle</keyword>
<organism evidence="9 10">
    <name type="scientific">Hibiscus sabdariffa</name>
    <name type="common">roselle</name>
    <dbReference type="NCBI Taxonomy" id="183260"/>
    <lineage>
        <taxon>Eukaryota</taxon>
        <taxon>Viridiplantae</taxon>
        <taxon>Streptophyta</taxon>
        <taxon>Embryophyta</taxon>
        <taxon>Tracheophyta</taxon>
        <taxon>Spermatophyta</taxon>
        <taxon>Magnoliopsida</taxon>
        <taxon>eudicotyledons</taxon>
        <taxon>Gunneridae</taxon>
        <taxon>Pentapetalae</taxon>
        <taxon>rosids</taxon>
        <taxon>malvids</taxon>
        <taxon>Malvales</taxon>
        <taxon>Malvaceae</taxon>
        <taxon>Malvoideae</taxon>
        <taxon>Hibiscus</taxon>
    </lineage>
</organism>
<evidence type="ECO:0000313" key="10">
    <source>
        <dbReference type="Proteomes" id="UP001396334"/>
    </source>
</evidence>
<evidence type="ECO:0000256" key="2">
    <source>
        <dbReference type="ARBA" id="ARBA00006168"/>
    </source>
</evidence>
<evidence type="ECO:0000256" key="3">
    <source>
        <dbReference type="ARBA" id="ARBA00022741"/>
    </source>
</evidence>
<keyword evidence="3" id="KW-0547">Nucleotide-binding</keyword>
<comment type="caution">
    <text evidence="9">The sequence shown here is derived from an EMBL/GenBank/DDBJ whole genome shotgun (WGS) entry which is preliminary data.</text>
</comment>
<evidence type="ECO:0000256" key="8">
    <source>
        <dbReference type="SAM" id="MobiDB-lite"/>
    </source>
</evidence>
<dbReference type="PANTHER" id="PTHR12172">
    <property type="entry name" value="CELL CYCLE CHECKPOINT PROTEIN RAD17"/>
    <property type="match status" value="1"/>
</dbReference>
<keyword evidence="5" id="KW-0067">ATP-binding</keyword>
<evidence type="ECO:0008006" key="11">
    <source>
        <dbReference type="Google" id="ProtNLM"/>
    </source>
</evidence>
<keyword evidence="6" id="KW-0539">Nucleus</keyword>
<accession>A0ABR2SEH2</accession>
<evidence type="ECO:0000256" key="7">
    <source>
        <dbReference type="ARBA" id="ARBA00023306"/>
    </source>
</evidence>
<comment type="subcellular location">
    <subcellularLocation>
        <location evidence="1">Nucleus</location>
    </subcellularLocation>
</comment>
<evidence type="ECO:0000256" key="1">
    <source>
        <dbReference type="ARBA" id="ARBA00004123"/>
    </source>
</evidence>
<dbReference type="SUPFAM" id="SSF52540">
    <property type="entry name" value="P-loop containing nucleoside triphosphate hydrolases"/>
    <property type="match status" value="1"/>
</dbReference>
<dbReference type="Proteomes" id="UP001396334">
    <property type="component" value="Unassembled WGS sequence"/>
</dbReference>
<protein>
    <recommendedName>
        <fullName evidence="11">AAA+ ATPase domain-containing protein</fullName>
    </recommendedName>
</protein>
<dbReference type="InterPro" id="IPR004582">
    <property type="entry name" value="Checkpoint_prot_Rad17_Rad24"/>
</dbReference>
<proteinExistence type="inferred from homology"/>
<feature type="compositionally biased region" description="Basic and acidic residues" evidence="8">
    <location>
        <begin position="693"/>
        <end position="706"/>
    </location>
</feature>
<keyword evidence="4" id="KW-0227">DNA damage</keyword>
<keyword evidence="10" id="KW-1185">Reference proteome</keyword>
<feature type="region of interest" description="Disordered" evidence="8">
    <location>
        <begin position="692"/>
        <end position="711"/>
    </location>
</feature>
<feature type="compositionally biased region" description="Basic residues" evidence="8">
    <location>
        <begin position="60"/>
        <end position="95"/>
    </location>
</feature>
<dbReference type="InterPro" id="IPR027417">
    <property type="entry name" value="P-loop_NTPase"/>
</dbReference>
<reference evidence="9 10" key="1">
    <citation type="journal article" date="2024" name="G3 (Bethesda)">
        <title>Genome assembly of Hibiscus sabdariffa L. provides insights into metabolisms of medicinal natural products.</title>
        <authorList>
            <person name="Kim T."/>
        </authorList>
    </citation>
    <scope>NUCLEOTIDE SEQUENCE [LARGE SCALE GENOMIC DNA]</scope>
    <source>
        <strain evidence="9">TK-2024</strain>
        <tissue evidence="9">Old leaves</tissue>
    </source>
</reference>
<gene>
    <name evidence="9" type="ORF">V6N11_003806</name>
</gene>
<dbReference type="Gene3D" id="3.40.50.300">
    <property type="entry name" value="P-loop containing nucleotide triphosphate hydrolases"/>
    <property type="match status" value="1"/>
</dbReference>
<dbReference type="Gene3D" id="1.10.8.60">
    <property type="match status" value="1"/>
</dbReference>
<sequence length="1196" mass="135076">MTVNSADQRERSNARRSWVQTTLMFPHISSETEPKVDRRGNEGDEVYNDDEDGDFSCSQGKRRGRKRKGKGTSRNRASKKAKEKSPRKTTPKKKGMNNLIESGDASSLPIPNLKAEEKLTAEENLQMVAGRKIHPFFASQKNLLVRSKKSISIGPIHVFERTQDDVVIDWKDWTFFGKTSIDTGCNPEGLFTSKFESNVGALCLDNFPGISSFSHSSFVRNKLSGQCINQDNDKLGMSLDELLDNYQLSKSSEGSAILLSKLHNITNCRLVPSYHGCTIQPDNSLWADNYRPKSATEVCGNTESVKFMNEWLHLWRKRRSLSIKASDNIDNRNLQNDDEDFCESESDDDENRLKNILLVTGPIGSGKSAAIYACAKEQGFTVLESNASDCRIAFVEKLEEMLQARYLIGSLENPVHSFSKHMIKSSGPLSNSGTVKEFDNEVVDLIIMSDEEDPFGANGVSGKCDCDDSETDFDLDKLKPLILFEDVDISFPKDHGYIAAIQKIAKTAKWPMILTSNNNNLVLPNNLDRLELCFMMPSQEELLDRLNMVCAEERANIQPHLLEQLINFCQGDIRKIFMHLQFWCQGNKYGKDRKSQNTYGLLLFDLETYHSVLPAIIPWDFPSRLSELVEKEIAKKLSMMEEKSTLMEVMDEEFQNNMSKGLEMHNNEVHSIEAKRKEVMLSRNISRRTRKRKLDDIMSSDSKDGNFNKQLSSVSDKNVHAELFIKEERRHLSHCPNMQDCTRTLTDKLLCSEIDKCEDRGFQCSETENNLQMESGNCIDVPYIPATEIVNGMDLFSRSVSRVNVAETTEVSVSGEFREDPLPVEEHKLVKTSDMLGGTCSITAGASHEEVVVNSQNEYDQVVSRGHPVMVDKCNRENFKRRSFSLGKFKNQVATDLVQESWEKLRGSHAELKLYVGSETKDVFKILKQTSRMSDLLSQADQLLSKWQVQDSLEMLMMPSENSVSVTWCDEQLQMATTISKHGFCLYAKEIDSIGSILGLEHRVDFRQETLAPSTITMALGRLLGHDAGTSWTSVYGKGSEISLPKCELPVKSDAKPRLFNIIRTMVPSRSHLALKGVPFHEYVSSLKHISRSEASRLSAHMDVTKTRRRRGSLHYLSSGAATLSPEDISWLDRYTHLRGPWSIFAGDLLCLLDGNQYEQAEVKAAVSQGPELATVSSQVEEPMFPDFLPMHHMRI</sequence>
<evidence type="ECO:0000313" key="9">
    <source>
        <dbReference type="EMBL" id="KAK9023593.1"/>
    </source>
</evidence>
<evidence type="ECO:0000256" key="5">
    <source>
        <dbReference type="ARBA" id="ARBA00022840"/>
    </source>
</evidence>
<evidence type="ECO:0000256" key="6">
    <source>
        <dbReference type="ARBA" id="ARBA00023242"/>
    </source>
</evidence>
<evidence type="ECO:0000256" key="4">
    <source>
        <dbReference type="ARBA" id="ARBA00022763"/>
    </source>
</evidence>
<feature type="region of interest" description="Disordered" evidence="8">
    <location>
        <begin position="1"/>
        <end position="108"/>
    </location>
</feature>
<feature type="compositionally biased region" description="Acidic residues" evidence="8">
    <location>
        <begin position="43"/>
        <end position="54"/>
    </location>
</feature>
<name>A0ABR2SEH2_9ROSI</name>
<dbReference type="PANTHER" id="PTHR12172:SF1">
    <property type="entry name" value="P-LOOP CONTAINING NUCLEOSIDE TRIPHOSPHATE HYDROLASES SUPERFAMILY PROTEIN"/>
    <property type="match status" value="1"/>
</dbReference>
<dbReference type="EMBL" id="JBBPBN010000015">
    <property type="protein sequence ID" value="KAK9023593.1"/>
    <property type="molecule type" value="Genomic_DNA"/>
</dbReference>
<feature type="compositionally biased region" description="Basic and acidic residues" evidence="8">
    <location>
        <begin position="30"/>
        <end position="42"/>
    </location>
</feature>
<comment type="similarity">
    <text evidence="2">Belongs to the rad17/RAD24 family.</text>
</comment>